<evidence type="ECO:0000313" key="8">
    <source>
        <dbReference type="Proteomes" id="UP001214854"/>
    </source>
</evidence>
<comment type="caution">
    <text evidence="7">The sequence shown here is derived from an EMBL/GenBank/DDBJ whole genome shotgun (WGS) entry which is preliminary data.</text>
</comment>
<evidence type="ECO:0000313" key="7">
    <source>
        <dbReference type="EMBL" id="MDC7684720.1"/>
    </source>
</evidence>
<evidence type="ECO:0000256" key="2">
    <source>
        <dbReference type="ARBA" id="ARBA00022552"/>
    </source>
</evidence>
<protein>
    <submittedName>
        <fullName evidence="7">Methyltransferase</fullName>
    </submittedName>
</protein>
<sequence>MIDPVLDTLLLPFDDGLIDWPQSPALFLRARYGHALQSLDKTKLIADQSFRPDFETLKRAGFTVRDHDDGATYPLVLVLPPRQREEYRALLARAIKATQPGGIVLACVSNLEGAKTVENDLKALTGNIASLSKNKCRAFWATVDEGRDTDLIEAWSQLDAPRPVVDGRFISRPGLFAWDRLDDGSQFLVKNLPVLSGVGADLGGGFGYLTDEMLRASPDVTRIDLYEAERRALDSAAENLKTFGDRVTLHWADVTKGITGGLDFIVANPPFHTGRADRNELGQAFIRSAAAALKPGGAFYMVANRHLPYEETLKAAFRTAVLLAENTHYKVYKAIKGSAK</sequence>
<dbReference type="GO" id="GO:0032259">
    <property type="term" value="P:methylation"/>
    <property type="evidence" value="ECO:0007669"/>
    <property type="project" value="UniProtKB-KW"/>
</dbReference>
<evidence type="ECO:0000256" key="3">
    <source>
        <dbReference type="ARBA" id="ARBA00022603"/>
    </source>
</evidence>
<keyword evidence="1" id="KW-0963">Cytoplasm</keyword>
<keyword evidence="5" id="KW-0949">S-adenosyl-L-methionine</keyword>
<dbReference type="PANTHER" id="PTHR47816">
    <property type="entry name" value="RIBOSOMAL RNA SMALL SUBUNIT METHYLTRANSFERASE C"/>
    <property type="match status" value="1"/>
</dbReference>
<dbReference type="CDD" id="cd02440">
    <property type="entry name" value="AdoMet_MTases"/>
    <property type="match status" value="1"/>
</dbReference>
<feature type="domain" description="Methyltransferase small" evidence="6">
    <location>
        <begin position="168"/>
        <end position="333"/>
    </location>
</feature>
<evidence type="ECO:0000256" key="5">
    <source>
        <dbReference type="ARBA" id="ARBA00022691"/>
    </source>
</evidence>
<dbReference type="InterPro" id="IPR002052">
    <property type="entry name" value="DNA_methylase_N6_adenine_CS"/>
</dbReference>
<dbReference type="Proteomes" id="UP001214854">
    <property type="component" value="Unassembled WGS sequence"/>
</dbReference>
<dbReference type="Pfam" id="PF05175">
    <property type="entry name" value="MTS"/>
    <property type="match status" value="1"/>
</dbReference>
<accession>A0ABT5HXB6</accession>
<evidence type="ECO:0000259" key="6">
    <source>
        <dbReference type="Pfam" id="PF05175"/>
    </source>
</evidence>
<dbReference type="Gene3D" id="3.40.50.150">
    <property type="entry name" value="Vaccinia Virus protein VP39"/>
    <property type="match status" value="2"/>
</dbReference>
<keyword evidence="4" id="KW-0808">Transferase</keyword>
<dbReference type="PROSITE" id="PS00092">
    <property type="entry name" value="N6_MTASE"/>
    <property type="match status" value="1"/>
</dbReference>
<dbReference type="GO" id="GO:0008168">
    <property type="term" value="F:methyltransferase activity"/>
    <property type="evidence" value="ECO:0007669"/>
    <property type="project" value="UniProtKB-KW"/>
</dbReference>
<dbReference type="InterPro" id="IPR007848">
    <property type="entry name" value="Small_mtfrase_dom"/>
</dbReference>
<dbReference type="RefSeq" id="WP_272749192.1">
    <property type="nucleotide sequence ID" value="NZ_JAQQKX010000015.1"/>
</dbReference>
<evidence type="ECO:0000256" key="1">
    <source>
        <dbReference type="ARBA" id="ARBA00022490"/>
    </source>
</evidence>
<keyword evidence="2" id="KW-0698">rRNA processing</keyword>
<dbReference type="InterPro" id="IPR046977">
    <property type="entry name" value="RsmC/RlmG"/>
</dbReference>
<gene>
    <name evidence="7" type="ORF">PQU92_15655</name>
</gene>
<dbReference type="EMBL" id="JAQQKX010000015">
    <property type="protein sequence ID" value="MDC7684720.1"/>
    <property type="molecule type" value="Genomic_DNA"/>
</dbReference>
<evidence type="ECO:0000256" key="4">
    <source>
        <dbReference type="ARBA" id="ARBA00022679"/>
    </source>
</evidence>
<proteinExistence type="predicted"/>
<keyword evidence="8" id="KW-1185">Reference proteome</keyword>
<reference evidence="7 8" key="1">
    <citation type="submission" date="2023-01" db="EMBL/GenBank/DDBJ databases">
        <title>Novel species of the genus Asticcacaulis isolated from rivers.</title>
        <authorList>
            <person name="Lu H."/>
        </authorList>
    </citation>
    <scope>NUCLEOTIDE SEQUENCE [LARGE SCALE GENOMIC DNA]</scope>
    <source>
        <strain evidence="7 8">BYS171W</strain>
    </source>
</reference>
<dbReference type="PANTHER" id="PTHR47816:SF4">
    <property type="entry name" value="RIBOSOMAL RNA SMALL SUBUNIT METHYLTRANSFERASE C"/>
    <property type="match status" value="1"/>
</dbReference>
<keyword evidence="3 7" id="KW-0489">Methyltransferase</keyword>
<dbReference type="InterPro" id="IPR029063">
    <property type="entry name" value="SAM-dependent_MTases_sf"/>
</dbReference>
<name>A0ABT5HXB6_9CAUL</name>
<dbReference type="SUPFAM" id="SSF53335">
    <property type="entry name" value="S-adenosyl-L-methionine-dependent methyltransferases"/>
    <property type="match status" value="1"/>
</dbReference>
<organism evidence="7 8">
    <name type="scientific">Asticcacaulis aquaticus</name>
    <dbReference type="NCBI Taxonomy" id="2984212"/>
    <lineage>
        <taxon>Bacteria</taxon>
        <taxon>Pseudomonadati</taxon>
        <taxon>Pseudomonadota</taxon>
        <taxon>Alphaproteobacteria</taxon>
        <taxon>Caulobacterales</taxon>
        <taxon>Caulobacteraceae</taxon>
        <taxon>Asticcacaulis</taxon>
    </lineage>
</organism>